<dbReference type="Proteomes" id="UP001043456">
    <property type="component" value="Unassembled WGS sequence"/>
</dbReference>
<gene>
    <name evidence="2" type="ORF">Asppvi_010754</name>
</gene>
<feature type="compositionally biased region" description="Basic and acidic residues" evidence="1">
    <location>
        <begin position="60"/>
        <end position="85"/>
    </location>
</feature>
<protein>
    <submittedName>
        <fullName evidence="2">Uncharacterized protein</fullName>
    </submittedName>
</protein>
<organism evidence="2 3">
    <name type="scientific">Aspergillus pseudoviridinutans</name>
    <dbReference type="NCBI Taxonomy" id="1517512"/>
    <lineage>
        <taxon>Eukaryota</taxon>
        <taxon>Fungi</taxon>
        <taxon>Dikarya</taxon>
        <taxon>Ascomycota</taxon>
        <taxon>Pezizomycotina</taxon>
        <taxon>Eurotiomycetes</taxon>
        <taxon>Eurotiomycetidae</taxon>
        <taxon>Eurotiales</taxon>
        <taxon>Aspergillaceae</taxon>
        <taxon>Aspergillus</taxon>
        <taxon>Aspergillus subgen. Fumigati</taxon>
    </lineage>
</organism>
<feature type="compositionally biased region" description="Basic and acidic residues" evidence="1">
    <location>
        <begin position="35"/>
        <end position="47"/>
    </location>
</feature>
<dbReference type="OrthoDB" id="4474495at2759"/>
<sequence length="265" mass="31024">MRGLVDETPLPKRQCITPQDEEDKPWLPSDSEEEEPHRAPSTDRDEPWLPSDSEEEDDDTKGSEHERRNDPGKEDPDDTRVDGFSRPRNAIGSQSGNSRTDHTIMIDEGQNTARDDIFTTASGFPRSFNRKLYFHWVIDRHKSWVKPEDQPKGKDRTKQICATFDISDQGDISRNLWSSQWRTGTVSFNRSDKALNFPNEDFTTYPWGLPAQKLYQAVEKRGRFQADTPYEKPFRDLLWRIEEWYFCQTQAEYDTLKILDITEWG</sequence>
<dbReference type="EMBL" id="BHVY01000008">
    <property type="protein sequence ID" value="GIJ91781.1"/>
    <property type="molecule type" value="Genomic_DNA"/>
</dbReference>
<feature type="region of interest" description="Disordered" evidence="1">
    <location>
        <begin position="1"/>
        <end position="102"/>
    </location>
</feature>
<dbReference type="AlphaFoldDB" id="A0A9P3EXC0"/>
<proteinExistence type="predicted"/>
<comment type="caution">
    <text evidence="2">The sequence shown here is derived from an EMBL/GenBank/DDBJ whole genome shotgun (WGS) entry which is preliminary data.</text>
</comment>
<keyword evidence="3" id="KW-1185">Reference proteome</keyword>
<dbReference type="RefSeq" id="XP_043162527.1">
    <property type="nucleotide sequence ID" value="XM_043306592.1"/>
</dbReference>
<reference evidence="2 3" key="1">
    <citation type="submission" date="2018-10" db="EMBL/GenBank/DDBJ databases">
        <title>Pan-genome distribution and transcriptional activeness of fungal secondary metabolism genes in Aspergillus section Fumigati.</title>
        <authorList>
            <person name="Takahashi H."/>
            <person name="Umemura M."/>
            <person name="Ninomiya A."/>
            <person name="Kusuya Y."/>
            <person name="Urayama S."/>
            <person name="Shimizu M."/>
            <person name="Watanabe A."/>
            <person name="Kamei K."/>
            <person name="Yaguchi T."/>
            <person name="Hagiwara D."/>
        </authorList>
    </citation>
    <scope>NUCLEOTIDE SEQUENCE [LARGE SCALE GENOMIC DNA]</scope>
    <source>
        <strain evidence="2 3">IFM 55266</strain>
    </source>
</reference>
<evidence type="ECO:0000313" key="2">
    <source>
        <dbReference type="EMBL" id="GIJ91781.1"/>
    </source>
</evidence>
<evidence type="ECO:0000313" key="3">
    <source>
        <dbReference type="Proteomes" id="UP001043456"/>
    </source>
</evidence>
<name>A0A9P3EXC0_9EURO</name>
<accession>A0A9P3EXC0</accession>
<dbReference type="GeneID" id="67009364"/>
<evidence type="ECO:0000256" key="1">
    <source>
        <dbReference type="SAM" id="MobiDB-lite"/>
    </source>
</evidence>